<dbReference type="AlphaFoldDB" id="F0SAT6"/>
<evidence type="ECO:0000313" key="2">
    <source>
        <dbReference type="Proteomes" id="UP000000310"/>
    </source>
</evidence>
<proteinExistence type="predicted"/>
<evidence type="ECO:0000313" key="1">
    <source>
        <dbReference type="EMBL" id="ADY51531.1"/>
    </source>
</evidence>
<keyword evidence="2" id="KW-1185">Reference proteome</keyword>
<protein>
    <submittedName>
        <fullName evidence="1">Uncharacterized protein</fullName>
    </submittedName>
</protein>
<reference evidence="2" key="2">
    <citation type="submission" date="2011-02" db="EMBL/GenBank/DDBJ databases">
        <title>The complete genome of Pedobacter saltans DSM 12145.</title>
        <authorList>
            <consortium name="US DOE Joint Genome Institute (JGI-PGF)"/>
            <person name="Lucas S."/>
            <person name="Copeland A."/>
            <person name="Lapidus A."/>
            <person name="Bruce D."/>
            <person name="Goodwin L."/>
            <person name="Pitluck S."/>
            <person name="Kyrpides N."/>
            <person name="Mavromatis K."/>
            <person name="Pagani I."/>
            <person name="Ivanova N."/>
            <person name="Ovchinnikova G."/>
            <person name="Lu M."/>
            <person name="Detter J.C."/>
            <person name="Han C."/>
            <person name="Land M."/>
            <person name="Hauser L."/>
            <person name="Markowitz V."/>
            <person name="Cheng J.-F."/>
            <person name="Hugenholtz P."/>
            <person name="Woyke T."/>
            <person name="Wu D."/>
            <person name="Tindall B."/>
            <person name="Pomrenke H.G."/>
            <person name="Brambilla E."/>
            <person name="Klenk H.-P."/>
            <person name="Eisen J.A."/>
        </authorList>
    </citation>
    <scope>NUCLEOTIDE SEQUENCE [LARGE SCALE GENOMIC DNA]</scope>
    <source>
        <strain evidence="2">ATCC 51119 / DSM 12145 / JCM 21818 / LMG 10337 / NBRC 100064 / NCIMB 13643</strain>
    </source>
</reference>
<dbReference type="KEGG" id="psn:Pedsa_0959"/>
<gene>
    <name evidence="1" type="ordered locus">Pedsa_0959</name>
</gene>
<dbReference type="PROSITE" id="PS51257">
    <property type="entry name" value="PROKAR_LIPOPROTEIN"/>
    <property type="match status" value="1"/>
</dbReference>
<dbReference type="HOGENOM" id="CLU_1453270_0_0_10"/>
<dbReference type="Proteomes" id="UP000000310">
    <property type="component" value="Chromosome"/>
</dbReference>
<sequence length="186" mass="21522">MRNYLLTFGLIGLLSSCSLSPEEKMKTAIRTNIDDHYFKANESDYQVLNCDVIKFSEVNELSIDSIRLGKLIDKQDDFLNKIKIHKEEMQRYGSKMLEYAVFGLDNPLYKQAELKMINSKNEGQALYDSVIYYLKKDSLLRIEMSEKEKPKPLYKATAFIKVKAKSGNVADTLTYYADKDFNLIKI</sequence>
<dbReference type="STRING" id="762903.Pedsa_0959"/>
<dbReference type="EMBL" id="CP002545">
    <property type="protein sequence ID" value="ADY51531.1"/>
    <property type="molecule type" value="Genomic_DNA"/>
</dbReference>
<accession>F0SAT6</accession>
<organism evidence="1 2">
    <name type="scientific">Pseudopedobacter saltans (strain ATCC 51119 / DSM 12145 / JCM 21818 / CCUG 39354 / LMG 10337 / NBRC 100064 / NCIMB 13643)</name>
    <name type="common">Pedobacter saltans</name>
    <dbReference type="NCBI Taxonomy" id="762903"/>
    <lineage>
        <taxon>Bacteria</taxon>
        <taxon>Pseudomonadati</taxon>
        <taxon>Bacteroidota</taxon>
        <taxon>Sphingobacteriia</taxon>
        <taxon>Sphingobacteriales</taxon>
        <taxon>Sphingobacteriaceae</taxon>
        <taxon>Pseudopedobacter</taxon>
    </lineage>
</organism>
<reference evidence="1 2" key="1">
    <citation type="journal article" date="2011" name="Stand. Genomic Sci.">
        <title>Complete genome sequence of the gliding, heparinolytic Pedobacter saltans type strain (113).</title>
        <authorList>
            <person name="Liolios K."/>
            <person name="Sikorski J."/>
            <person name="Lu M."/>
            <person name="Nolan M."/>
            <person name="Lapidus A."/>
            <person name="Lucas S."/>
            <person name="Hammon N."/>
            <person name="Deshpande S."/>
            <person name="Cheng J.F."/>
            <person name="Tapia R."/>
            <person name="Han C."/>
            <person name="Goodwin L."/>
            <person name="Pitluck S."/>
            <person name="Huntemann M."/>
            <person name="Ivanova N."/>
            <person name="Pagani I."/>
            <person name="Mavromatis K."/>
            <person name="Ovchinikova G."/>
            <person name="Pati A."/>
            <person name="Chen A."/>
            <person name="Palaniappan K."/>
            <person name="Land M."/>
            <person name="Hauser L."/>
            <person name="Brambilla E.M."/>
            <person name="Kotsyurbenko O."/>
            <person name="Rohde M."/>
            <person name="Tindall B.J."/>
            <person name="Abt B."/>
            <person name="Goker M."/>
            <person name="Detter J.C."/>
            <person name="Woyke T."/>
            <person name="Bristow J."/>
            <person name="Eisen J.A."/>
            <person name="Markowitz V."/>
            <person name="Hugenholtz P."/>
            <person name="Klenk H.P."/>
            <person name="Kyrpides N.C."/>
        </authorList>
    </citation>
    <scope>NUCLEOTIDE SEQUENCE [LARGE SCALE GENOMIC DNA]</scope>
    <source>
        <strain evidence="2">ATCC 51119 / DSM 12145 / JCM 21818 / LMG 10337 / NBRC 100064 / NCIMB 13643</strain>
    </source>
</reference>
<name>F0SAT6_PSESL</name>